<dbReference type="AlphaFoldDB" id="A0A9P6DDC0"/>
<evidence type="ECO:0000313" key="4">
    <source>
        <dbReference type="EMBL" id="KAF9491708.1"/>
    </source>
</evidence>
<evidence type="ECO:0000313" key="5">
    <source>
        <dbReference type="Proteomes" id="UP000807025"/>
    </source>
</evidence>
<dbReference type="EMBL" id="MU154613">
    <property type="protein sequence ID" value="KAF9491708.1"/>
    <property type="molecule type" value="Genomic_DNA"/>
</dbReference>
<organism evidence="4 5">
    <name type="scientific">Pleurotus eryngii</name>
    <name type="common">Boletus of the steppes</name>
    <dbReference type="NCBI Taxonomy" id="5323"/>
    <lineage>
        <taxon>Eukaryota</taxon>
        <taxon>Fungi</taxon>
        <taxon>Dikarya</taxon>
        <taxon>Basidiomycota</taxon>
        <taxon>Agaricomycotina</taxon>
        <taxon>Agaricomycetes</taxon>
        <taxon>Agaricomycetidae</taxon>
        <taxon>Agaricales</taxon>
        <taxon>Pleurotineae</taxon>
        <taxon>Pleurotaceae</taxon>
        <taxon>Pleurotus</taxon>
    </lineage>
</organism>
<keyword evidence="2" id="KW-0521">NADP</keyword>
<keyword evidence="3" id="KW-0560">Oxidoreductase</keyword>
<dbReference type="SUPFAM" id="SSF51735">
    <property type="entry name" value="NAD(P)-binding Rossmann-fold domains"/>
    <property type="match status" value="1"/>
</dbReference>
<dbReference type="PANTHER" id="PTHR24320">
    <property type="entry name" value="RETINOL DEHYDROGENASE"/>
    <property type="match status" value="1"/>
</dbReference>
<dbReference type="PANTHER" id="PTHR24320:SF282">
    <property type="entry name" value="WW DOMAIN-CONTAINING OXIDOREDUCTASE"/>
    <property type="match status" value="1"/>
</dbReference>
<dbReference type="Proteomes" id="UP000807025">
    <property type="component" value="Unassembled WGS sequence"/>
</dbReference>
<dbReference type="PRINTS" id="PR00081">
    <property type="entry name" value="GDHRDH"/>
</dbReference>
<dbReference type="OrthoDB" id="191139at2759"/>
<evidence type="ECO:0000256" key="2">
    <source>
        <dbReference type="ARBA" id="ARBA00022857"/>
    </source>
</evidence>
<evidence type="ECO:0000256" key="3">
    <source>
        <dbReference type="ARBA" id="ARBA00023002"/>
    </source>
</evidence>
<evidence type="ECO:0000256" key="1">
    <source>
        <dbReference type="ARBA" id="ARBA00006484"/>
    </source>
</evidence>
<proteinExistence type="inferred from homology"/>
<keyword evidence="5" id="KW-1185">Reference proteome</keyword>
<sequence length="300" mass="33208">MGSGNSKFNPATDLLDLQGKVVLVTGGNRGIGLETVRHLASRGAKVYLGARSESSANEAIERLQSEGLEPGNGQIIWFKVDLSHPKLAKEAAEDFLTKEKRLDVLSDYLSPFILTQTLTPLLNETASLPDSDVRIINVASEAHKMTPSPSTIRFRAKEDLSPDYTRRFLPNFLVYCYTKFCFISWTQALQRRFNAGDVSITCVNVHPGVVDTFSHKFPLAALTGLPLRFLMLTPVQGAYTSLFAAASPVIAKEKDKYKGAYLKPFGVFVKPLKETEDEDRQEELWKLTEDALTEMGVSSS</sequence>
<dbReference type="InterPro" id="IPR002347">
    <property type="entry name" value="SDR_fam"/>
</dbReference>
<comment type="similarity">
    <text evidence="1">Belongs to the short-chain dehydrogenases/reductases (SDR) family.</text>
</comment>
<dbReference type="Pfam" id="PF00106">
    <property type="entry name" value="adh_short"/>
    <property type="match status" value="1"/>
</dbReference>
<protein>
    <submittedName>
        <fullName evidence="4">NAD(P)-binding protein</fullName>
    </submittedName>
</protein>
<comment type="caution">
    <text evidence="4">The sequence shown here is derived from an EMBL/GenBank/DDBJ whole genome shotgun (WGS) entry which is preliminary data.</text>
</comment>
<accession>A0A9P6DDC0</accession>
<name>A0A9P6DDC0_PLEER</name>
<dbReference type="GO" id="GO:0016491">
    <property type="term" value="F:oxidoreductase activity"/>
    <property type="evidence" value="ECO:0007669"/>
    <property type="project" value="UniProtKB-KW"/>
</dbReference>
<gene>
    <name evidence="4" type="ORF">BDN71DRAFT_1474611</name>
</gene>
<reference evidence="4" key="1">
    <citation type="submission" date="2020-11" db="EMBL/GenBank/DDBJ databases">
        <authorList>
            <consortium name="DOE Joint Genome Institute"/>
            <person name="Ahrendt S."/>
            <person name="Riley R."/>
            <person name="Andreopoulos W."/>
            <person name="Labutti K."/>
            <person name="Pangilinan J."/>
            <person name="Ruiz-Duenas F.J."/>
            <person name="Barrasa J.M."/>
            <person name="Sanchez-Garcia M."/>
            <person name="Camarero S."/>
            <person name="Miyauchi S."/>
            <person name="Serrano A."/>
            <person name="Linde D."/>
            <person name="Babiker R."/>
            <person name="Drula E."/>
            <person name="Ayuso-Fernandez I."/>
            <person name="Pacheco R."/>
            <person name="Padilla G."/>
            <person name="Ferreira P."/>
            <person name="Barriuso J."/>
            <person name="Kellner H."/>
            <person name="Castanera R."/>
            <person name="Alfaro M."/>
            <person name="Ramirez L."/>
            <person name="Pisabarro A.G."/>
            <person name="Kuo A."/>
            <person name="Tritt A."/>
            <person name="Lipzen A."/>
            <person name="He G."/>
            <person name="Yan M."/>
            <person name="Ng V."/>
            <person name="Cullen D."/>
            <person name="Martin F."/>
            <person name="Rosso M.-N."/>
            <person name="Henrissat B."/>
            <person name="Hibbett D."/>
            <person name="Martinez A.T."/>
            <person name="Grigoriev I.V."/>
        </authorList>
    </citation>
    <scope>NUCLEOTIDE SEQUENCE</scope>
    <source>
        <strain evidence="4">ATCC 90797</strain>
    </source>
</reference>
<dbReference type="Gene3D" id="3.40.50.720">
    <property type="entry name" value="NAD(P)-binding Rossmann-like Domain"/>
    <property type="match status" value="2"/>
</dbReference>
<dbReference type="InterPro" id="IPR036291">
    <property type="entry name" value="NAD(P)-bd_dom_sf"/>
</dbReference>